<organism evidence="2 3">
    <name type="scientific">Oricola thermophila</name>
    <dbReference type="NCBI Taxonomy" id="2742145"/>
    <lineage>
        <taxon>Bacteria</taxon>
        <taxon>Pseudomonadati</taxon>
        <taxon>Pseudomonadota</taxon>
        <taxon>Alphaproteobacteria</taxon>
        <taxon>Hyphomicrobiales</taxon>
        <taxon>Ahrensiaceae</taxon>
        <taxon>Oricola</taxon>
    </lineage>
</organism>
<reference evidence="2 3" key="1">
    <citation type="submission" date="2020-06" db="EMBL/GenBank/DDBJ databases">
        <title>Oricola thermophila sp. nov. isolated from a tidal sediments.</title>
        <authorList>
            <person name="Kwon K.K."/>
            <person name="Yang S.-H."/>
            <person name="Park M.-J."/>
        </authorList>
    </citation>
    <scope>NUCLEOTIDE SEQUENCE [LARGE SCALE GENOMIC DNA]</scope>
    <source>
        <strain evidence="2 3">MEBiC13590</strain>
    </source>
</reference>
<dbReference type="EMBL" id="CP054836">
    <property type="protein sequence ID" value="QKV19913.1"/>
    <property type="molecule type" value="Genomic_DNA"/>
</dbReference>
<dbReference type="SUPFAM" id="SSF51735">
    <property type="entry name" value="NAD(P)-binding Rossmann-fold domains"/>
    <property type="match status" value="1"/>
</dbReference>
<dbReference type="Pfam" id="PF01370">
    <property type="entry name" value="Epimerase"/>
    <property type="match status" value="1"/>
</dbReference>
<protein>
    <submittedName>
        <fullName evidence="2">NAD(P)-dependent oxidoreductase</fullName>
    </submittedName>
</protein>
<keyword evidence="3" id="KW-1185">Reference proteome</keyword>
<sequence>MNILVTGGTGYAGRFIVESLLAAGHGVTVMGRTAPGDGFFSRRVDFVRGDLDPETAAPALFAGTEGFVHAAFHHTPGKYRGGEGDDPDTFRRLNVDGSLALFAAAKRAGVRRAAFLSSRAVYGRQAPGAMLSEDTEPHPDTLYGEVKLEVERGIAAMAGEDFLPVSLRVTGIYGPAGPGRAHKWAGLFADFESGKPIASRVGTEVHGGDMAEAVRLVLETDAETIRAASRELVFNVSDILLDRRDLLADHARATGCDRPLPDRADAAGFNAMDCGRLKALGWRPRGRLDLDGLV</sequence>
<dbReference type="InterPro" id="IPR036291">
    <property type="entry name" value="NAD(P)-bd_dom_sf"/>
</dbReference>
<evidence type="ECO:0000259" key="1">
    <source>
        <dbReference type="Pfam" id="PF01370"/>
    </source>
</evidence>
<dbReference type="AlphaFoldDB" id="A0A6N1VHK0"/>
<gene>
    <name evidence="2" type="ORF">HTY61_16370</name>
</gene>
<dbReference type="Gene3D" id="3.40.50.720">
    <property type="entry name" value="NAD(P)-binding Rossmann-like Domain"/>
    <property type="match status" value="1"/>
</dbReference>
<dbReference type="InterPro" id="IPR050177">
    <property type="entry name" value="Lipid_A_modif_metabolic_enz"/>
</dbReference>
<dbReference type="RefSeq" id="WP_175277804.1">
    <property type="nucleotide sequence ID" value="NZ_CP054836.1"/>
</dbReference>
<evidence type="ECO:0000313" key="3">
    <source>
        <dbReference type="Proteomes" id="UP000509367"/>
    </source>
</evidence>
<proteinExistence type="predicted"/>
<dbReference type="Proteomes" id="UP000509367">
    <property type="component" value="Chromosome"/>
</dbReference>
<dbReference type="InterPro" id="IPR001509">
    <property type="entry name" value="Epimerase_deHydtase"/>
</dbReference>
<dbReference type="PANTHER" id="PTHR43245">
    <property type="entry name" value="BIFUNCTIONAL POLYMYXIN RESISTANCE PROTEIN ARNA"/>
    <property type="match status" value="1"/>
</dbReference>
<dbReference type="CDD" id="cd08946">
    <property type="entry name" value="SDR_e"/>
    <property type="match status" value="1"/>
</dbReference>
<dbReference type="KEGG" id="orm:HTY61_16370"/>
<accession>A0A6N1VHK0</accession>
<name>A0A6N1VHK0_9HYPH</name>
<feature type="domain" description="NAD-dependent epimerase/dehydratase" evidence="1">
    <location>
        <begin position="3"/>
        <end position="221"/>
    </location>
</feature>
<evidence type="ECO:0000313" key="2">
    <source>
        <dbReference type="EMBL" id="QKV19913.1"/>
    </source>
</evidence>